<dbReference type="GO" id="GO:0008017">
    <property type="term" value="F:microtubule binding"/>
    <property type="evidence" value="ECO:0007669"/>
    <property type="project" value="InterPro"/>
</dbReference>
<evidence type="ECO:0000256" key="2">
    <source>
        <dbReference type="PROSITE-ProRule" id="PRU00283"/>
    </source>
</evidence>
<proteinExistence type="inferred from homology"/>
<dbReference type="GO" id="GO:0003777">
    <property type="term" value="F:microtubule motor activity"/>
    <property type="evidence" value="ECO:0007669"/>
    <property type="project" value="InterPro"/>
</dbReference>
<evidence type="ECO:0000313" key="5">
    <source>
        <dbReference type="Proteomes" id="UP000327157"/>
    </source>
</evidence>
<dbReference type="InterPro" id="IPR027640">
    <property type="entry name" value="Kinesin-like_fam"/>
</dbReference>
<dbReference type="OrthoDB" id="3176171at2759"/>
<dbReference type="Pfam" id="PF00225">
    <property type="entry name" value="Kinesin"/>
    <property type="match status" value="1"/>
</dbReference>
<keyword evidence="4" id="KW-0547">Nucleotide-binding</keyword>
<evidence type="ECO:0000256" key="1">
    <source>
        <dbReference type="ARBA" id="ARBA00023175"/>
    </source>
</evidence>
<dbReference type="GO" id="GO:0003677">
    <property type="term" value="F:DNA binding"/>
    <property type="evidence" value="ECO:0007669"/>
    <property type="project" value="UniProtKB-KW"/>
</dbReference>
<dbReference type="Proteomes" id="UP000327157">
    <property type="component" value="Chromosome 10"/>
</dbReference>
<evidence type="ECO:0000313" key="4">
    <source>
        <dbReference type="EMBL" id="KAB2602651.1"/>
    </source>
</evidence>
<organism evidence="4 5">
    <name type="scientific">Pyrus ussuriensis x Pyrus communis</name>
    <dbReference type="NCBI Taxonomy" id="2448454"/>
    <lineage>
        <taxon>Eukaryota</taxon>
        <taxon>Viridiplantae</taxon>
        <taxon>Streptophyta</taxon>
        <taxon>Embryophyta</taxon>
        <taxon>Tracheophyta</taxon>
        <taxon>Spermatophyta</taxon>
        <taxon>Magnoliopsida</taxon>
        <taxon>eudicotyledons</taxon>
        <taxon>Gunneridae</taxon>
        <taxon>Pentapetalae</taxon>
        <taxon>rosids</taxon>
        <taxon>fabids</taxon>
        <taxon>Rosales</taxon>
        <taxon>Rosaceae</taxon>
        <taxon>Amygdaloideae</taxon>
        <taxon>Maleae</taxon>
        <taxon>Pyrus</taxon>
    </lineage>
</organism>
<dbReference type="Gene3D" id="3.40.850.10">
    <property type="entry name" value="Kinesin motor domain"/>
    <property type="match status" value="1"/>
</dbReference>
<dbReference type="AlphaFoldDB" id="A0A5N5FLW4"/>
<dbReference type="PANTHER" id="PTHR47972:SF35">
    <property type="entry name" value="KINESIN-LIKE PROTEIN KIN-14Q"/>
    <property type="match status" value="1"/>
</dbReference>
<accession>A0A5N5FLW4</accession>
<protein>
    <submittedName>
        <fullName evidence="4">Chromodomain-helicase-DNA-binding protein 1-like</fullName>
    </submittedName>
</protein>
<evidence type="ECO:0000259" key="3">
    <source>
        <dbReference type="PROSITE" id="PS50067"/>
    </source>
</evidence>
<dbReference type="PANTHER" id="PTHR47972">
    <property type="entry name" value="KINESIN-LIKE PROTEIN KLP-3"/>
    <property type="match status" value="1"/>
</dbReference>
<keyword evidence="4" id="KW-0347">Helicase</keyword>
<dbReference type="GO" id="GO:0007018">
    <property type="term" value="P:microtubule-based movement"/>
    <property type="evidence" value="ECO:0007669"/>
    <property type="project" value="InterPro"/>
</dbReference>
<reference evidence="5" key="2">
    <citation type="submission" date="2019-10" db="EMBL/GenBank/DDBJ databases">
        <title>A de novo genome assembly of a pear dwarfing rootstock.</title>
        <authorList>
            <person name="Wang F."/>
            <person name="Wang J."/>
            <person name="Li S."/>
            <person name="Zhang Y."/>
            <person name="Fang M."/>
            <person name="Ma L."/>
            <person name="Zhao Y."/>
            <person name="Jiang S."/>
        </authorList>
    </citation>
    <scope>NUCLEOTIDE SEQUENCE [LARGE SCALE GENOMIC DNA]</scope>
</reference>
<dbReference type="EMBL" id="SMOL01000695">
    <property type="protein sequence ID" value="KAB2602651.1"/>
    <property type="molecule type" value="Genomic_DNA"/>
</dbReference>
<feature type="domain" description="Kinesin motor" evidence="3">
    <location>
        <begin position="1"/>
        <end position="57"/>
    </location>
</feature>
<keyword evidence="5" id="KW-1185">Reference proteome</keyword>
<gene>
    <name evidence="4" type="ORF">D8674_003656</name>
</gene>
<name>A0A5N5FLW4_9ROSA</name>
<keyword evidence="4" id="KW-0238">DNA-binding</keyword>
<dbReference type="GO" id="GO:0005524">
    <property type="term" value="F:ATP binding"/>
    <property type="evidence" value="ECO:0007669"/>
    <property type="project" value="InterPro"/>
</dbReference>
<reference evidence="4 5" key="3">
    <citation type="submission" date="2019-11" db="EMBL/GenBank/DDBJ databases">
        <title>A de novo genome assembly of a pear dwarfing rootstock.</title>
        <authorList>
            <person name="Wang F."/>
            <person name="Wang J."/>
            <person name="Li S."/>
            <person name="Zhang Y."/>
            <person name="Fang M."/>
            <person name="Ma L."/>
            <person name="Zhao Y."/>
            <person name="Jiang S."/>
        </authorList>
    </citation>
    <scope>NUCLEOTIDE SEQUENCE [LARGE SCALE GENOMIC DNA]</scope>
    <source>
        <strain evidence="4">S2</strain>
        <tissue evidence="4">Leaf</tissue>
    </source>
</reference>
<reference evidence="4 5" key="1">
    <citation type="submission" date="2019-09" db="EMBL/GenBank/DDBJ databases">
        <authorList>
            <person name="Ou C."/>
        </authorList>
    </citation>
    <scope>NUCLEOTIDE SEQUENCE [LARGE SCALE GENOMIC DNA]</scope>
    <source>
        <strain evidence="4">S2</strain>
        <tissue evidence="4">Leaf</tissue>
    </source>
</reference>
<dbReference type="InterPro" id="IPR036961">
    <property type="entry name" value="Kinesin_motor_dom_sf"/>
</dbReference>
<comment type="caution">
    <text evidence="2">Lacks conserved residue(s) required for the propagation of feature annotation.</text>
</comment>
<dbReference type="GO" id="GO:0015630">
    <property type="term" value="C:microtubule cytoskeleton"/>
    <property type="evidence" value="ECO:0007669"/>
    <property type="project" value="TreeGrafter"/>
</dbReference>
<dbReference type="GO" id="GO:0004386">
    <property type="term" value="F:helicase activity"/>
    <property type="evidence" value="ECO:0007669"/>
    <property type="project" value="UniProtKB-KW"/>
</dbReference>
<keyword evidence="4" id="KW-0067">ATP-binding</keyword>
<dbReference type="PROSITE" id="PS50067">
    <property type="entry name" value="KINESIN_MOTOR_2"/>
    <property type="match status" value="1"/>
</dbReference>
<keyword evidence="1" id="KW-0505">Motor protein</keyword>
<dbReference type="InterPro" id="IPR001752">
    <property type="entry name" value="Kinesin_motor_dom"/>
</dbReference>
<comment type="caution">
    <text evidence="4">The sequence shown here is derived from an EMBL/GenBank/DDBJ whole genome shotgun (WGS) entry which is preliminary data.</text>
</comment>
<dbReference type="InterPro" id="IPR027417">
    <property type="entry name" value="P-loop_NTPase"/>
</dbReference>
<keyword evidence="4" id="KW-0378">Hydrolase</keyword>
<sequence>MSKPWIVNLGGSESLAKTEVQGESLKEAQNINKSLSALRDVISTLSRIKALNRLGHVDEENAKPSHNVVRNDAMDQEGKGTNGVEPHDLQHIIFELPLLDPEEVNTGVLEVSELNAMAKKVIAVRNKQVAIDGEMEFEPNPVDVLDGHNCVVGESSASLSFSFGFDESSYLSWVENFEEVLQENYGEATGNKNSLTQFSSTIPFLSLKDKADFQGGSIVMTQSEVLCFITVRNC</sequence>
<dbReference type="SUPFAM" id="SSF52540">
    <property type="entry name" value="P-loop containing nucleoside triphosphate hydrolases"/>
    <property type="match status" value="1"/>
</dbReference>
<comment type="similarity">
    <text evidence="2">Belongs to the TRAFAC class myosin-kinesin ATPase superfamily. Kinesin family.</text>
</comment>